<keyword evidence="2 5" id="KW-0378">Hydrolase</keyword>
<feature type="binding site" evidence="5">
    <location>
        <position position="155"/>
    </location>
    <ligand>
        <name>substrate</name>
    </ligand>
</feature>
<dbReference type="CDD" id="cd07514">
    <property type="entry name" value="HAD_Pase"/>
    <property type="match status" value="1"/>
</dbReference>
<evidence type="ECO:0000256" key="3">
    <source>
        <dbReference type="ARBA" id="ARBA00022842"/>
    </source>
</evidence>
<feature type="active site" description="Nucleophile" evidence="5">
    <location>
        <position position="8"/>
    </location>
</feature>
<keyword evidence="4 5" id="KW-0119">Carbohydrate metabolism</keyword>
<keyword evidence="8" id="KW-1185">Reference proteome</keyword>
<comment type="catalytic activity">
    <reaction evidence="5">
        <text>2-phosphoglycolate + H2O = glycolate + phosphate</text>
        <dbReference type="Rhea" id="RHEA:14369"/>
        <dbReference type="ChEBI" id="CHEBI:15377"/>
        <dbReference type="ChEBI" id="CHEBI:29805"/>
        <dbReference type="ChEBI" id="CHEBI:43474"/>
        <dbReference type="ChEBI" id="CHEBI:58033"/>
        <dbReference type="EC" id="3.1.3.18"/>
    </reaction>
</comment>
<dbReference type="PANTHER" id="PTHR10000">
    <property type="entry name" value="PHOSPHOSERINE PHOSPHATASE"/>
    <property type="match status" value="1"/>
</dbReference>
<dbReference type="Gene3D" id="3.90.1070.10">
    <property type="match status" value="1"/>
</dbReference>
<dbReference type="InterPro" id="IPR036412">
    <property type="entry name" value="HAD-like_sf"/>
</dbReference>
<comment type="cofactor">
    <cofactor evidence="5">
        <name>Mg(2+)</name>
        <dbReference type="ChEBI" id="CHEBI:18420"/>
    </cofactor>
</comment>
<dbReference type="EC" id="3.1.3.18" evidence="5 6"/>
<feature type="binding site" evidence="5">
    <location>
        <position position="10"/>
    </location>
    <ligand>
        <name>Mg(2+)</name>
        <dbReference type="ChEBI" id="CHEBI:18420"/>
    </ligand>
</feature>
<comment type="caution">
    <text evidence="7">The sequence shown here is derived from an EMBL/GenBank/DDBJ whole genome shotgun (WGS) entry which is preliminary data.</text>
</comment>
<evidence type="ECO:0000313" key="8">
    <source>
        <dbReference type="Proteomes" id="UP000292580"/>
    </source>
</evidence>
<feature type="binding site" evidence="5">
    <location>
        <position position="182"/>
    </location>
    <ligand>
        <name>Mg(2+)</name>
        <dbReference type="ChEBI" id="CHEBI:18420"/>
    </ligand>
</feature>
<dbReference type="Gene3D" id="3.40.50.1000">
    <property type="entry name" value="HAD superfamily/HAD-like"/>
    <property type="match status" value="1"/>
</dbReference>
<evidence type="ECO:0000256" key="1">
    <source>
        <dbReference type="ARBA" id="ARBA00022723"/>
    </source>
</evidence>
<dbReference type="GO" id="GO:0008967">
    <property type="term" value="F:phosphoglycolate phosphatase activity"/>
    <property type="evidence" value="ECO:0007669"/>
    <property type="project" value="UniProtKB-UniRule"/>
</dbReference>
<dbReference type="InterPro" id="IPR023214">
    <property type="entry name" value="HAD_sf"/>
</dbReference>
<evidence type="ECO:0000256" key="4">
    <source>
        <dbReference type="ARBA" id="ARBA00023277"/>
    </source>
</evidence>
<dbReference type="Pfam" id="PF08282">
    <property type="entry name" value="Hydrolase_3"/>
    <property type="match status" value="2"/>
</dbReference>
<sequence length="230" mass="25085">MLKAVITDIDGTLTDRRRRLSTEAIRTIRSLVDAGITVVVASGNTVCSLDMLCKMIGTDGSIIGENGGLYRFRYDGQIHVTGRQSVCWDAYHRIEEHFIAQGEVLTLYSPEYRFADVAFARTVDPVEAAGVIEGMPVRVIDTGFAIHLQYEGISKGSALGDLALLMGLEPSDFLAIGDSENDTDMIRRAGVGAAVGNATDDLRKAADYVSKKKYGDGFVEIIEKYRPEIV</sequence>
<dbReference type="PANTHER" id="PTHR10000:SF8">
    <property type="entry name" value="HAD SUPERFAMILY HYDROLASE-LIKE, TYPE 3"/>
    <property type="match status" value="1"/>
</dbReference>
<feature type="binding site" evidence="5">
    <location>
        <position position="8"/>
    </location>
    <ligand>
        <name>Mg(2+)</name>
        <dbReference type="ChEBI" id="CHEBI:18420"/>
    </ligand>
</feature>
<dbReference type="GO" id="GO:0005829">
    <property type="term" value="C:cytosol"/>
    <property type="evidence" value="ECO:0007669"/>
    <property type="project" value="TreeGrafter"/>
</dbReference>
<dbReference type="GO" id="GO:0000287">
    <property type="term" value="F:magnesium ion binding"/>
    <property type="evidence" value="ECO:0007669"/>
    <property type="project" value="InterPro"/>
</dbReference>
<reference evidence="7 8" key="1">
    <citation type="submission" date="2017-11" db="EMBL/GenBank/DDBJ databases">
        <title>Isolation and Characterization of Methanofollis Species from Methane Seep Offshore SW Taiwan.</title>
        <authorList>
            <person name="Teng N.-H."/>
            <person name="Lai M.-C."/>
            <person name="Chen S.-C."/>
        </authorList>
    </citation>
    <scope>NUCLEOTIDE SEQUENCE [LARGE SCALE GENOMIC DNA]</scope>
    <source>
        <strain evidence="7 8">FWC-SCC2</strain>
    </source>
</reference>
<evidence type="ECO:0000256" key="5">
    <source>
        <dbReference type="HAMAP-Rule" id="MF_01419"/>
    </source>
</evidence>
<accession>A0A483CQP4</accession>
<dbReference type="InterPro" id="IPR006379">
    <property type="entry name" value="HAD-SF_hydro_IIB"/>
</dbReference>
<evidence type="ECO:0000256" key="2">
    <source>
        <dbReference type="ARBA" id="ARBA00022801"/>
    </source>
</evidence>
<dbReference type="NCBIfam" id="TIGR01484">
    <property type="entry name" value="HAD-SF-IIB"/>
    <property type="match status" value="1"/>
</dbReference>
<dbReference type="InterPro" id="IPR006382">
    <property type="entry name" value="PGPase"/>
</dbReference>
<dbReference type="NCBIfam" id="TIGR01482">
    <property type="entry name" value="SPP-subfamily"/>
    <property type="match status" value="1"/>
</dbReference>
<feature type="binding site" evidence="5">
    <location>
        <position position="178"/>
    </location>
    <ligand>
        <name>Mg(2+)</name>
        <dbReference type="ChEBI" id="CHEBI:18420"/>
    </ligand>
</feature>
<name>A0A483CQP4_9EURY</name>
<gene>
    <name evidence="7" type="ORF">CUJ86_04205</name>
</gene>
<dbReference type="SUPFAM" id="SSF56784">
    <property type="entry name" value="HAD-like"/>
    <property type="match status" value="1"/>
</dbReference>
<dbReference type="RefSeq" id="WP_130646317.1">
    <property type="nucleotide sequence ID" value="NZ_PGCL01000002.1"/>
</dbReference>
<dbReference type="SFLD" id="SFLDG01144">
    <property type="entry name" value="C2.B.4:_PGP_Like"/>
    <property type="match status" value="1"/>
</dbReference>
<dbReference type="SFLD" id="SFLDS00003">
    <property type="entry name" value="Haloacid_Dehalogenase"/>
    <property type="match status" value="1"/>
</dbReference>
<evidence type="ECO:0000256" key="6">
    <source>
        <dbReference type="NCBIfam" id="TIGR01487"/>
    </source>
</evidence>
<dbReference type="Proteomes" id="UP000292580">
    <property type="component" value="Unassembled WGS sequence"/>
</dbReference>
<protein>
    <recommendedName>
        <fullName evidence="5 6">Phosphoglycolate phosphatase</fullName>
        <shortName evidence="5">PGP</shortName>
        <shortName evidence="5">PGPase</shortName>
        <ecNumber evidence="5 6">3.1.3.18</ecNumber>
    </recommendedName>
</protein>
<organism evidence="7 8">
    <name type="scientific">Methanofollis fontis</name>
    <dbReference type="NCBI Taxonomy" id="2052832"/>
    <lineage>
        <taxon>Archaea</taxon>
        <taxon>Methanobacteriati</taxon>
        <taxon>Methanobacteriota</taxon>
        <taxon>Stenosarchaea group</taxon>
        <taxon>Methanomicrobia</taxon>
        <taxon>Methanomicrobiales</taxon>
        <taxon>Methanomicrobiaceae</taxon>
        <taxon>Methanofollis</taxon>
    </lineage>
</organism>
<dbReference type="EMBL" id="PGCL01000002">
    <property type="protein sequence ID" value="TAJ45015.1"/>
    <property type="molecule type" value="Genomic_DNA"/>
</dbReference>
<comment type="function">
    <text evidence="5">Catalyzes the dephosphorylation of 2-phosphoglycolate.</text>
</comment>
<keyword evidence="3 5" id="KW-0460">Magnesium</keyword>
<dbReference type="NCBIfam" id="NF002245">
    <property type="entry name" value="PRK01158.1"/>
    <property type="match status" value="1"/>
</dbReference>
<evidence type="ECO:0000313" key="7">
    <source>
        <dbReference type="EMBL" id="TAJ45015.1"/>
    </source>
</evidence>
<dbReference type="SFLD" id="SFLDF00446">
    <property type="entry name" value="phosphoglycolate_phosphatase_3"/>
    <property type="match status" value="1"/>
</dbReference>
<comment type="similarity">
    <text evidence="5">Belongs to the archaeal SPP-like hydrolase family.</text>
</comment>
<dbReference type="SFLD" id="SFLDG01140">
    <property type="entry name" value="C2.B:_Phosphomannomutase_and_P"/>
    <property type="match status" value="1"/>
</dbReference>
<dbReference type="NCBIfam" id="TIGR01487">
    <property type="entry name" value="Pglycolate_arch"/>
    <property type="match status" value="1"/>
</dbReference>
<proteinExistence type="inferred from homology"/>
<keyword evidence="1 5" id="KW-0479">Metal-binding</keyword>
<dbReference type="HAMAP" id="MF_01419">
    <property type="entry name" value="GPH_hydrolase_arch"/>
    <property type="match status" value="1"/>
</dbReference>
<dbReference type="OrthoDB" id="120822at2157"/>
<dbReference type="AlphaFoldDB" id="A0A483CQP4"/>